<organism evidence="4 5">
    <name type="scientific">Pseudocalidococcus azoricus BACA0444</name>
    <dbReference type="NCBI Taxonomy" id="2918990"/>
    <lineage>
        <taxon>Bacteria</taxon>
        <taxon>Bacillati</taxon>
        <taxon>Cyanobacteriota</taxon>
        <taxon>Cyanophyceae</taxon>
        <taxon>Acaryochloridales</taxon>
        <taxon>Thermosynechococcaceae</taxon>
        <taxon>Pseudocalidococcus</taxon>
        <taxon>Pseudocalidococcus azoricus</taxon>
    </lineage>
</organism>
<keyword evidence="5" id="KW-1185">Reference proteome</keyword>
<dbReference type="InterPro" id="IPR036291">
    <property type="entry name" value="NAD(P)-bd_dom_sf"/>
</dbReference>
<dbReference type="SUPFAM" id="SSF51735">
    <property type="entry name" value="NAD(P)-binding Rossmann-fold domains"/>
    <property type="match status" value="1"/>
</dbReference>
<name>A0AAE4FVH6_9CYAN</name>
<dbReference type="InterPro" id="IPR002347">
    <property type="entry name" value="SDR_fam"/>
</dbReference>
<dbReference type="NCBIfam" id="NF006118">
    <property type="entry name" value="PRK08264.1-4"/>
    <property type="match status" value="1"/>
</dbReference>
<dbReference type="PANTHER" id="PTHR44169">
    <property type="entry name" value="NADPH-DEPENDENT 1-ACYLDIHYDROXYACETONE PHOSPHATE REDUCTASE"/>
    <property type="match status" value="1"/>
</dbReference>
<dbReference type="Pfam" id="PF00106">
    <property type="entry name" value="adh_short"/>
    <property type="match status" value="1"/>
</dbReference>
<dbReference type="EMBL" id="JAVMIP010000026">
    <property type="protein sequence ID" value="MDS3862312.1"/>
    <property type="molecule type" value="Genomic_DNA"/>
</dbReference>
<dbReference type="PRINTS" id="PR00080">
    <property type="entry name" value="SDRFAMILY"/>
</dbReference>
<comment type="caution">
    <text evidence="4">The sequence shown here is derived from an EMBL/GenBank/DDBJ whole genome shotgun (WGS) entry which is preliminary data.</text>
</comment>
<dbReference type="GO" id="GO:0016491">
    <property type="term" value="F:oxidoreductase activity"/>
    <property type="evidence" value="ECO:0007669"/>
    <property type="project" value="UniProtKB-KW"/>
</dbReference>
<gene>
    <name evidence="4" type="ORF">RIF25_16045</name>
</gene>
<keyword evidence="2" id="KW-0560">Oxidoreductase</keyword>
<dbReference type="Proteomes" id="UP001268256">
    <property type="component" value="Unassembled WGS sequence"/>
</dbReference>
<dbReference type="Gene3D" id="3.40.50.720">
    <property type="entry name" value="NAD(P)-binding Rossmann-like Domain"/>
    <property type="match status" value="1"/>
</dbReference>
<dbReference type="InterPro" id="IPR020904">
    <property type="entry name" value="Sc_DH/Rdtase_CS"/>
</dbReference>
<evidence type="ECO:0000256" key="3">
    <source>
        <dbReference type="RuleBase" id="RU000363"/>
    </source>
</evidence>
<evidence type="ECO:0000256" key="2">
    <source>
        <dbReference type="ARBA" id="ARBA00023002"/>
    </source>
</evidence>
<reference evidence="5" key="1">
    <citation type="submission" date="2023-07" db="EMBL/GenBank/DDBJ databases">
        <authorList>
            <person name="Luz R."/>
            <person name="Cordeiro R."/>
            <person name="Fonseca A."/>
            <person name="Goncalves V."/>
        </authorList>
    </citation>
    <scope>NUCLEOTIDE SEQUENCE [LARGE SCALE GENOMIC DNA]</scope>
    <source>
        <strain evidence="5">BACA0444</strain>
    </source>
</reference>
<proteinExistence type="inferred from homology"/>
<protein>
    <submittedName>
        <fullName evidence="4">SDR family oxidoreductase</fullName>
    </submittedName>
</protein>
<dbReference type="PRINTS" id="PR00081">
    <property type="entry name" value="GDHRDH"/>
</dbReference>
<comment type="similarity">
    <text evidence="1 3">Belongs to the short-chain dehydrogenases/reductases (SDR) family.</text>
</comment>
<evidence type="ECO:0000313" key="4">
    <source>
        <dbReference type="EMBL" id="MDS3862312.1"/>
    </source>
</evidence>
<dbReference type="AlphaFoldDB" id="A0AAE4FVH6"/>
<dbReference type="PROSITE" id="PS00061">
    <property type="entry name" value="ADH_SHORT"/>
    <property type="match status" value="1"/>
</dbReference>
<accession>A0AAE4FVH6</accession>
<sequence>MNIKGSVALVTGANGGIGSIFVQQLLESEAGKVYACARDVSKLNSLVSLEPHRVIPVELNIVNPESVAAAARQCSDVTILINNAGTSLNQGLIAAVNLDAARQEMELNYFGLLSMCRAFAPGLKQQGGGAIVNILSLLGKINLPFSGSYSASKAAAFSLTQGIRAELMAQGTLVIGVMPGTVNTELAKDWPDPKVEPTEVVKDTLQAVIDGQEDVYPGEQAQQISNQLLTDPKGVEKYLGNFLPGLSLAGL</sequence>
<evidence type="ECO:0000313" key="5">
    <source>
        <dbReference type="Proteomes" id="UP001268256"/>
    </source>
</evidence>
<evidence type="ECO:0000256" key="1">
    <source>
        <dbReference type="ARBA" id="ARBA00006484"/>
    </source>
</evidence>
<dbReference type="RefSeq" id="WP_322879519.1">
    <property type="nucleotide sequence ID" value="NZ_JAVMIP010000026.1"/>
</dbReference>
<dbReference type="PANTHER" id="PTHR44169:SF6">
    <property type="entry name" value="NADPH-DEPENDENT 1-ACYLDIHYDROXYACETONE PHOSPHATE REDUCTASE"/>
    <property type="match status" value="1"/>
</dbReference>